<dbReference type="Gene3D" id="3.40.1210.10">
    <property type="entry name" value="Survival protein SurE-like phosphatase/nucleotidase"/>
    <property type="match status" value="1"/>
</dbReference>
<dbReference type="InterPro" id="IPR036523">
    <property type="entry name" value="SurE-like_sf"/>
</dbReference>
<dbReference type="AlphaFoldDB" id="A0A423VJ57"/>
<name>A0A423VJ57_CYTCH</name>
<accession>A0A423VJ57</accession>
<dbReference type="PANTHER" id="PTHR30457:SF0">
    <property type="entry name" value="PHOSPHATASE, PUTATIVE (AFU_ORTHOLOGUE AFUA_4G01070)-RELATED"/>
    <property type="match status" value="1"/>
</dbReference>
<evidence type="ECO:0000256" key="1">
    <source>
        <dbReference type="ARBA" id="ARBA00011062"/>
    </source>
</evidence>
<protein>
    <recommendedName>
        <fullName evidence="5">Survival protein SurE-like phosphatase/nucleotidase domain-containing protein</fullName>
    </recommendedName>
</protein>
<dbReference type="InterPro" id="IPR002828">
    <property type="entry name" value="SurE-like_Pase/nucleotidase"/>
</dbReference>
<dbReference type="GO" id="GO:0008252">
    <property type="term" value="F:nucleotidase activity"/>
    <property type="evidence" value="ECO:0007669"/>
    <property type="project" value="InterPro"/>
</dbReference>
<dbReference type="Proteomes" id="UP000284375">
    <property type="component" value="Unassembled WGS sequence"/>
</dbReference>
<dbReference type="GO" id="GO:0046872">
    <property type="term" value="F:metal ion binding"/>
    <property type="evidence" value="ECO:0007669"/>
    <property type="project" value="UniProtKB-KW"/>
</dbReference>
<sequence>MGVRSFFQVASVMALAVGGSQGLRIIQSNDDGWAELYLRSFYDALSNSGHDVVVSAPAENKSGRGALDEDPEPRTDACEYDSCPANTNATTGTNATDNHFNWVNSYPATSMRYGIDSIAPGVWGGAAPEFAVAGPNVGSNLYLQNHFSGTVGAACYAAGTAGIPAIAFSGLSGGRLAWDATPVPERSLVYADLAANLTNAIIDSGAPYLPDGIFLNVNLPAVEGACTTASAFSFVMSRIDPRTVFSSDDVETCGSTELPTELSVVGTDGCYVSVSVGQCSDKTTADAENQGIVLDKIGSLLTCLP</sequence>
<evidence type="ECO:0000256" key="4">
    <source>
        <dbReference type="SAM" id="SignalP"/>
    </source>
</evidence>
<comment type="caution">
    <text evidence="6">The sequence shown here is derived from an EMBL/GenBank/DDBJ whole genome shotgun (WGS) entry which is preliminary data.</text>
</comment>
<dbReference type="InterPro" id="IPR030048">
    <property type="entry name" value="SurE"/>
</dbReference>
<keyword evidence="4" id="KW-0732">Signal</keyword>
<organism evidence="6 7">
    <name type="scientific">Cytospora chrysosperma</name>
    <name type="common">Cytospora canker fungus</name>
    <name type="synonym">Sphaeria chrysosperma</name>
    <dbReference type="NCBI Taxonomy" id="252740"/>
    <lineage>
        <taxon>Eukaryota</taxon>
        <taxon>Fungi</taxon>
        <taxon>Dikarya</taxon>
        <taxon>Ascomycota</taxon>
        <taxon>Pezizomycotina</taxon>
        <taxon>Sordariomycetes</taxon>
        <taxon>Sordariomycetidae</taxon>
        <taxon>Diaporthales</taxon>
        <taxon>Cytosporaceae</taxon>
        <taxon>Cytospora</taxon>
    </lineage>
</organism>
<keyword evidence="2" id="KW-0479">Metal-binding</keyword>
<dbReference type="STRING" id="252740.A0A423VJ57"/>
<comment type="similarity">
    <text evidence="1">Belongs to the SurE nucleotidase family.</text>
</comment>
<dbReference type="Pfam" id="PF01975">
    <property type="entry name" value="SurE"/>
    <property type="match status" value="1"/>
</dbReference>
<proteinExistence type="inferred from homology"/>
<dbReference type="OrthoDB" id="4018688at2759"/>
<keyword evidence="3" id="KW-0378">Hydrolase</keyword>
<feature type="chain" id="PRO_5019106135" description="Survival protein SurE-like phosphatase/nucleotidase domain-containing protein" evidence="4">
    <location>
        <begin position="23"/>
        <end position="305"/>
    </location>
</feature>
<reference evidence="6 7" key="1">
    <citation type="submission" date="2015-09" db="EMBL/GenBank/DDBJ databases">
        <title>Host preference determinants of Valsa canker pathogens revealed by comparative genomics.</title>
        <authorList>
            <person name="Yin Z."/>
            <person name="Huang L."/>
        </authorList>
    </citation>
    <scope>NUCLEOTIDE SEQUENCE [LARGE SCALE GENOMIC DNA]</scope>
    <source>
        <strain evidence="6 7">YSFL</strain>
    </source>
</reference>
<evidence type="ECO:0000313" key="6">
    <source>
        <dbReference type="EMBL" id="ROV90986.1"/>
    </source>
</evidence>
<feature type="signal peptide" evidence="4">
    <location>
        <begin position="1"/>
        <end position="22"/>
    </location>
</feature>
<dbReference type="EMBL" id="LJZO01000046">
    <property type="protein sequence ID" value="ROV90986.1"/>
    <property type="molecule type" value="Genomic_DNA"/>
</dbReference>
<evidence type="ECO:0000256" key="2">
    <source>
        <dbReference type="ARBA" id="ARBA00022723"/>
    </source>
</evidence>
<evidence type="ECO:0000259" key="5">
    <source>
        <dbReference type="Pfam" id="PF01975"/>
    </source>
</evidence>
<evidence type="ECO:0000256" key="3">
    <source>
        <dbReference type="ARBA" id="ARBA00022801"/>
    </source>
</evidence>
<dbReference type="PANTHER" id="PTHR30457">
    <property type="entry name" value="5'-NUCLEOTIDASE SURE"/>
    <property type="match status" value="1"/>
</dbReference>
<keyword evidence="7" id="KW-1185">Reference proteome</keyword>
<gene>
    <name evidence="6" type="ORF">VSDG_07689</name>
</gene>
<evidence type="ECO:0000313" key="7">
    <source>
        <dbReference type="Proteomes" id="UP000284375"/>
    </source>
</evidence>
<dbReference type="SUPFAM" id="SSF64167">
    <property type="entry name" value="SurE-like"/>
    <property type="match status" value="1"/>
</dbReference>
<feature type="domain" description="Survival protein SurE-like phosphatase/nucleotidase" evidence="5">
    <location>
        <begin position="25"/>
        <end position="224"/>
    </location>
</feature>